<reference evidence="1" key="1">
    <citation type="submission" date="2023-07" db="EMBL/GenBank/DDBJ databases">
        <title>Sorghum-associated microbial communities from plants grown in Nebraska, USA.</title>
        <authorList>
            <person name="Schachtman D."/>
        </authorList>
    </citation>
    <scope>NUCLEOTIDE SEQUENCE</scope>
    <source>
        <strain evidence="1">3432</strain>
    </source>
</reference>
<name>A0AAW8M3D4_9PSED</name>
<accession>A0AAW8M3D4</accession>
<sequence>MAAGEYKKLEGMKLEFVSGMLEANGGERAISCSFTFDMTLDFTRFVKMANGYIPGYLEHDINAIRPELDGLAYHVSYNYFADAAGNIGSNEALFRVFGHPYYYLNDWSSGGLEKRYGKPAFQIIDGRLRINARTDFRWENPKQLIEIADLPIIQFQWALNLMEGHWSSPERPSPDIKAPSTVAVLMYANEDLIEAEGLQMFRGTRYLRGRALDFGPIKPEQILTAQ</sequence>
<dbReference type="EMBL" id="JAVDVC010000001">
    <property type="protein sequence ID" value="MDR6956278.1"/>
    <property type="molecule type" value="Genomic_DNA"/>
</dbReference>
<protein>
    <submittedName>
        <fullName evidence="1">Uncharacterized protein</fullName>
    </submittedName>
</protein>
<gene>
    <name evidence="1" type="ORF">J2W43_000241</name>
</gene>
<evidence type="ECO:0000313" key="1">
    <source>
        <dbReference type="EMBL" id="MDR6956278.1"/>
    </source>
</evidence>
<organism evidence="1 2">
    <name type="scientific">Pseudomonas brassicacearum</name>
    <dbReference type="NCBI Taxonomy" id="930166"/>
    <lineage>
        <taxon>Bacteria</taxon>
        <taxon>Pseudomonadati</taxon>
        <taxon>Pseudomonadota</taxon>
        <taxon>Gammaproteobacteria</taxon>
        <taxon>Pseudomonadales</taxon>
        <taxon>Pseudomonadaceae</taxon>
        <taxon>Pseudomonas</taxon>
    </lineage>
</organism>
<comment type="caution">
    <text evidence="1">The sequence shown here is derived from an EMBL/GenBank/DDBJ whole genome shotgun (WGS) entry which is preliminary data.</text>
</comment>
<dbReference type="RefSeq" id="WP_310355653.1">
    <property type="nucleotide sequence ID" value="NZ_JAVDVC010000001.1"/>
</dbReference>
<dbReference type="AlphaFoldDB" id="A0AAW8M3D4"/>
<evidence type="ECO:0000313" key="2">
    <source>
        <dbReference type="Proteomes" id="UP001252613"/>
    </source>
</evidence>
<dbReference type="Proteomes" id="UP001252613">
    <property type="component" value="Unassembled WGS sequence"/>
</dbReference>
<proteinExistence type="predicted"/>